<dbReference type="InterPro" id="IPR011067">
    <property type="entry name" value="Plasmid_toxin/cell-grow_inhib"/>
</dbReference>
<dbReference type="Proteomes" id="UP000294359">
    <property type="component" value="Chromosome"/>
</dbReference>
<evidence type="ECO:0000313" key="9">
    <source>
        <dbReference type="Proteomes" id="UP000294359"/>
    </source>
</evidence>
<reference evidence="8 9" key="1">
    <citation type="submission" date="2019-03" db="EMBL/GenBank/DDBJ databases">
        <title>Draft Genome Sequences of Six Type Strains of the Genus Massilia.</title>
        <authorList>
            <person name="Miess H."/>
            <person name="Frediansyhah A."/>
            <person name="Gross H."/>
        </authorList>
    </citation>
    <scope>NUCLEOTIDE SEQUENCE [LARGE SCALE GENOMIC DNA]</scope>
    <source>
        <strain evidence="8 9">DSM 17505</strain>
    </source>
</reference>
<sequence>MARVLMARFDIYANPGRNKASIPYLVEVQSNVISGLRTRIVIPLRSLSGFSAATLPADLFPIIEVDGNDCFLDTPQMGAIPLAELKVRAGSALEHRLAIQTALDRVFGAY</sequence>
<dbReference type="InterPro" id="IPR002712">
    <property type="entry name" value="CcdB"/>
</dbReference>
<keyword evidence="3" id="KW-0678">Repressor</keyword>
<gene>
    <name evidence="8" type="ORF">E1742_12870</name>
</gene>
<organism evidence="8 9">
    <name type="scientific">Pseudoduganella plicata</name>
    <dbReference type="NCBI Taxonomy" id="321984"/>
    <lineage>
        <taxon>Bacteria</taxon>
        <taxon>Pseudomonadati</taxon>
        <taxon>Pseudomonadota</taxon>
        <taxon>Betaproteobacteria</taxon>
        <taxon>Burkholderiales</taxon>
        <taxon>Oxalobacteraceae</taxon>
        <taxon>Telluria group</taxon>
        <taxon>Pseudoduganella</taxon>
    </lineage>
</organism>
<accession>A0ABX5S9L3</accession>
<evidence type="ECO:0000313" key="8">
    <source>
        <dbReference type="EMBL" id="QBQ36960.1"/>
    </source>
</evidence>
<proteinExistence type="inferred from homology"/>
<comment type="similarity">
    <text evidence="1">Belongs to the CcdB toxin family.</text>
</comment>
<dbReference type="RefSeq" id="WP_134385330.1">
    <property type="nucleotide sequence ID" value="NZ_CP038026.1"/>
</dbReference>
<dbReference type="SUPFAM" id="SSF50118">
    <property type="entry name" value="Cell growth inhibitor/plasmid maintenance toxic component"/>
    <property type="match status" value="1"/>
</dbReference>
<dbReference type="EMBL" id="CP038026">
    <property type="protein sequence ID" value="QBQ36960.1"/>
    <property type="molecule type" value="Genomic_DNA"/>
</dbReference>
<protein>
    <recommendedName>
        <fullName evidence="2">Toxin CcdB</fullName>
    </recommendedName>
    <alternativeName>
        <fullName evidence="7">Cytotoxic protein CcdB</fullName>
    </alternativeName>
    <alternativeName>
        <fullName evidence="6">Protein LetD</fullName>
    </alternativeName>
</protein>
<evidence type="ECO:0000256" key="5">
    <source>
        <dbReference type="ARBA" id="ARBA00023163"/>
    </source>
</evidence>
<keyword evidence="5" id="KW-0804">Transcription</keyword>
<keyword evidence="9" id="KW-1185">Reference proteome</keyword>
<evidence type="ECO:0000256" key="4">
    <source>
        <dbReference type="ARBA" id="ARBA00023015"/>
    </source>
</evidence>
<dbReference type="Pfam" id="PF01845">
    <property type="entry name" value="CcdB"/>
    <property type="match status" value="1"/>
</dbReference>
<evidence type="ECO:0000256" key="7">
    <source>
        <dbReference type="ARBA" id="ARBA00033135"/>
    </source>
</evidence>
<dbReference type="Gene3D" id="2.30.30.110">
    <property type="match status" value="1"/>
</dbReference>
<evidence type="ECO:0000256" key="1">
    <source>
        <dbReference type="ARBA" id="ARBA00005230"/>
    </source>
</evidence>
<evidence type="ECO:0000256" key="6">
    <source>
        <dbReference type="ARBA" id="ARBA00029628"/>
    </source>
</evidence>
<evidence type="ECO:0000256" key="2">
    <source>
        <dbReference type="ARBA" id="ARBA00015075"/>
    </source>
</evidence>
<keyword evidence="4" id="KW-0805">Transcription regulation</keyword>
<evidence type="ECO:0000256" key="3">
    <source>
        <dbReference type="ARBA" id="ARBA00022491"/>
    </source>
</evidence>
<name>A0ABX5S9L3_9BURK</name>